<evidence type="ECO:0000313" key="2">
    <source>
        <dbReference type="Proteomes" id="UP000035642"/>
    </source>
</evidence>
<dbReference type="WBParaSite" id="ACAC_0000914001-mRNA-1">
    <property type="protein sequence ID" value="ACAC_0000914001-mRNA-1"/>
    <property type="gene ID" value="ACAC_0000914001"/>
</dbReference>
<keyword evidence="1" id="KW-1133">Transmembrane helix</keyword>
<dbReference type="Proteomes" id="UP000035642">
    <property type="component" value="Unassembled WGS sequence"/>
</dbReference>
<keyword evidence="1" id="KW-0472">Membrane</keyword>
<protein>
    <submittedName>
        <fullName evidence="3">Glycosyltransferase family 17 protein</fullName>
    </submittedName>
</protein>
<sequence>MEAAWIKNYGDDLYLQRTYTCIRVLERGVAHASKNDKDGRASECINNKMKHSWPSLPVVFVYLCFMLFLILAAEYWRYAGNDIASYSDSTRSSTLYDKYCVHYNMIAPKFTDFDRITQIVHVSADVLDKRIIEQVENWDGPVSMSVVLRSVAQYHCTARFLKKIRRLSADVERHLRAHLVFPKTLTTNCSAPFIPPSLSSASECEKHQVPSVEQIALYPANIARNIARIFSASKYIVIADYEHFFSKGFEKTVRAVAHSRLAEKPRTMLVYRIFEVDERVKEPPQNKTDLYELYQSGAAVVFHSLYYPGTQSSLKVVEESIKIRAILIR</sequence>
<feature type="transmembrane region" description="Helical" evidence="1">
    <location>
        <begin position="56"/>
        <end position="76"/>
    </location>
</feature>
<dbReference type="STRING" id="6313.A0A0K0DE93"/>
<name>A0A0K0DE93_ANGCA</name>
<evidence type="ECO:0000313" key="3">
    <source>
        <dbReference type="WBParaSite" id="ACAC_0000914001-mRNA-1"/>
    </source>
</evidence>
<accession>A0A0K0DE93</accession>
<keyword evidence="2" id="KW-1185">Reference proteome</keyword>
<keyword evidence="1" id="KW-0812">Transmembrane</keyword>
<organism evidence="2 3">
    <name type="scientific">Angiostrongylus cantonensis</name>
    <name type="common">Rat lungworm</name>
    <dbReference type="NCBI Taxonomy" id="6313"/>
    <lineage>
        <taxon>Eukaryota</taxon>
        <taxon>Metazoa</taxon>
        <taxon>Ecdysozoa</taxon>
        <taxon>Nematoda</taxon>
        <taxon>Chromadorea</taxon>
        <taxon>Rhabditida</taxon>
        <taxon>Rhabditina</taxon>
        <taxon>Rhabditomorpha</taxon>
        <taxon>Strongyloidea</taxon>
        <taxon>Metastrongylidae</taxon>
        <taxon>Angiostrongylus</taxon>
    </lineage>
</organism>
<dbReference type="PANTHER" id="PTHR47411">
    <property type="entry name" value="B3GNT1, BETA-1,3-N-ACETYLGUCOSAMINYLTRANSFERASE 1, HOMOLOG"/>
    <property type="match status" value="1"/>
</dbReference>
<reference evidence="2" key="1">
    <citation type="submission" date="2012-09" db="EMBL/GenBank/DDBJ databases">
        <authorList>
            <person name="Martin A.A."/>
        </authorList>
    </citation>
    <scope>NUCLEOTIDE SEQUENCE</scope>
</reference>
<reference evidence="3" key="2">
    <citation type="submission" date="2017-02" db="UniProtKB">
        <authorList>
            <consortium name="WormBaseParasite"/>
        </authorList>
    </citation>
    <scope>IDENTIFICATION</scope>
</reference>
<dbReference type="AlphaFoldDB" id="A0A0K0DE93"/>
<dbReference type="PANTHER" id="PTHR47411:SF3">
    <property type="entry name" value="I-BETA-1,3-N-ACETYLGLUCOSAMINYLTRANSFERASE"/>
    <property type="match status" value="1"/>
</dbReference>
<proteinExistence type="predicted"/>
<dbReference type="Pfam" id="PF13896">
    <property type="entry name" value="Glyco_transf_49"/>
    <property type="match status" value="1"/>
</dbReference>
<evidence type="ECO:0000256" key="1">
    <source>
        <dbReference type="SAM" id="Phobius"/>
    </source>
</evidence>